<dbReference type="AlphaFoldDB" id="A0A2S9V6K7"/>
<dbReference type="SUPFAM" id="SSF54427">
    <property type="entry name" value="NTF2-like"/>
    <property type="match status" value="1"/>
</dbReference>
<evidence type="ECO:0000313" key="3">
    <source>
        <dbReference type="Proteomes" id="UP000238949"/>
    </source>
</evidence>
<dbReference type="RefSeq" id="WP_105935805.1">
    <property type="nucleotide sequence ID" value="NZ_PVNP01000192.1"/>
</dbReference>
<dbReference type="Pfam" id="PF02810">
    <property type="entry name" value="SEC-C"/>
    <property type="match status" value="1"/>
</dbReference>
<name>A0A2S9V6K7_9ALTE</name>
<reference evidence="3" key="1">
    <citation type="journal article" date="2020" name="Int. J. Syst. Evol. Microbiol.">
        <title>Alteromonas alba sp. nov., a marine bacterium isolated from the seawater of the West Pacific Ocean.</title>
        <authorList>
            <person name="Sun C."/>
            <person name="Wu Y.-H."/>
            <person name="Xamxidin M."/>
            <person name="Cheng H."/>
            <person name="Xu X.-W."/>
        </authorList>
    </citation>
    <scope>NUCLEOTIDE SEQUENCE [LARGE SCALE GENOMIC DNA]</scope>
    <source>
        <strain evidence="3">190</strain>
    </source>
</reference>
<dbReference type="Gene3D" id="3.10.450.50">
    <property type="match status" value="1"/>
</dbReference>
<comment type="caution">
    <text evidence="2">The sequence shown here is derived from an EMBL/GenBank/DDBJ whole genome shotgun (WGS) entry which is preliminary data.</text>
</comment>
<dbReference type="SUPFAM" id="SSF103642">
    <property type="entry name" value="Sec-C motif"/>
    <property type="match status" value="1"/>
</dbReference>
<evidence type="ECO:0000259" key="1">
    <source>
        <dbReference type="Pfam" id="PF17775"/>
    </source>
</evidence>
<keyword evidence="3" id="KW-1185">Reference proteome</keyword>
<dbReference type="PANTHER" id="PTHR33747:SF1">
    <property type="entry name" value="ADENYLATE CYCLASE-ASSOCIATED CAP C-TERMINAL DOMAIN-CONTAINING PROTEIN"/>
    <property type="match status" value="1"/>
</dbReference>
<proteinExistence type="predicted"/>
<feature type="domain" description="YchJ-like middle NTF2-like" evidence="1">
    <location>
        <begin position="27"/>
        <end position="128"/>
    </location>
</feature>
<dbReference type="InterPro" id="IPR032710">
    <property type="entry name" value="NTF2-like_dom_sf"/>
</dbReference>
<dbReference type="PANTHER" id="PTHR33747">
    <property type="entry name" value="UPF0225 PROTEIN SCO1677"/>
    <property type="match status" value="1"/>
</dbReference>
<dbReference type="Pfam" id="PF17775">
    <property type="entry name" value="YchJ_M-like"/>
    <property type="match status" value="1"/>
</dbReference>
<sequence>MLCFCCSNKPYSECCEPKHTGATIAESAQALMRSRFSAYCLSNWAYILKTYAKKQRASLSEQALEESASGTKWLALSVFPPSAKAQQSSVTTEQVEFKAYYAVNHKPYLMHETSDFVMEDNEWRYTTGIMHSDSGLLKTGRNDPCFCGSGKKFKQCCLKRI</sequence>
<dbReference type="InterPro" id="IPR004027">
    <property type="entry name" value="SEC_C_motif"/>
</dbReference>
<dbReference type="InterPro" id="IPR048469">
    <property type="entry name" value="YchJ-like_M"/>
</dbReference>
<dbReference type="EMBL" id="PVNP01000192">
    <property type="protein sequence ID" value="PRO72091.1"/>
    <property type="molecule type" value="Genomic_DNA"/>
</dbReference>
<gene>
    <name evidence="2" type="ORF">C6Y40_18075</name>
</gene>
<evidence type="ECO:0000313" key="2">
    <source>
        <dbReference type="EMBL" id="PRO72091.1"/>
    </source>
</evidence>
<accession>A0A2S9V6K7</accession>
<organism evidence="2 3">
    <name type="scientific">Alteromonas alba</name>
    <dbReference type="NCBI Taxonomy" id="2079529"/>
    <lineage>
        <taxon>Bacteria</taxon>
        <taxon>Pseudomonadati</taxon>
        <taxon>Pseudomonadota</taxon>
        <taxon>Gammaproteobacteria</taxon>
        <taxon>Alteromonadales</taxon>
        <taxon>Alteromonadaceae</taxon>
        <taxon>Alteromonas/Salinimonas group</taxon>
        <taxon>Alteromonas</taxon>
    </lineage>
</organism>
<dbReference type="Proteomes" id="UP000238949">
    <property type="component" value="Unassembled WGS sequence"/>
</dbReference>
<dbReference type="OrthoDB" id="21421at2"/>
<protein>
    <recommendedName>
        <fullName evidence="1">YchJ-like middle NTF2-like domain-containing protein</fullName>
    </recommendedName>
</protein>